<keyword evidence="9 12" id="KW-0472">Membrane</keyword>
<comment type="caution">
    <text evidence="14">The sequence shown here is derived from an EMBL/GenBank/DDBJ whole genome shotgun (WGS) entry which is preliminary data.</text>
</comment>
<evidence type="ECO:0000256" key="3">
    <source>
        <dbReference type="ARBA" id="ARBA00006683"/>
    </source>
</evidence>
<comment type="similarity">
    <text evidence="3">Belongs to the CpsC/CapA family.</text>
</comment>
<keyword evidence="7" id="KW-0972">Capsule biogenesis/degradation</keyword>
<evidence type="ECO:0000256" key="2">
    <source>
        <dbReference type="ARBA" id="ARBA00005132"/>
    </source>
</evidence>
<evidence type="ECO:0000256" key="5">
    <source>
        <dbReference type="ARBA" id="ARBA00022475"/>
    </source>
</evidence>
<dbReference type="InterPro" id="IPR050445">
    <property type="entry name" value="Bact_polysacc_biosynth/exp"/>
</dbReference>
<comment type="subcellular location">
    <subcellularLocation>
        <location evidence="1">Cell membrane</location>
        <topology evidence="1">Multi-pass membrane protein</topology>
    </subcellularLocation>
</comment>
<comment type="pathway">
    <text evidence="2">Capsule biogenesis; capsule polysaccharide biosynthesis.</text>
</comment>
<evidence type="ECO:0000256" key="1">
    <source>
        <dbReference type="ARBA" id="ARBA00004651"/>
    </source>
</evidence>
<evidence type="ECO:0000256" key="9">
    <source>
        <dbReference type="ARBA" id="ARBA00023136"/>
    </source>
</evidence>
<name>A0A4Z0RY15_WEICO</name>
<keyword evidence="6 12" id="KW-0812">Transmembrane</keyword>
<keyword evidence="5" id="KW-1003">Cell membrane</keyword>
<sequence length="208" mass="22138">MENQFTVGALFKHMLRNAWWIIVLGIVGGAAMFILTNKVATTTYQATRQMYIGKNNTDAKDPNSRVMADSWLLNSYAQLAKDDAVVNAAVADLKADGIKIKPAALTAAVHVSPKKDTLLMTVRATANTNKKAVKYVNAYANAFKTVAPDKLSAMPQPVLFSAPKKAVAVTTPGGSSKKALVFGTAAGLLIGIVLAFFTGIYKNMKATA</sequence>
<dbReference type="Pfam" id="PF02706">
    <property type="entry name" value="Wzz"/>
    <property type="match status" value="1"/>
</dbReference>
<evidence type="ECO:0000256" key="6">
    <source>
        <dbReference type="ARBA" id="ARBA00022692"/>
    </source>
</evidence>
<proteinExistence type="inferred from homology"/>
<keyword evidence="10" id="KW-0270">Exopolysaccharide synthesis</keyword>
<evidence type="ECO:0000256" key="12">
    <source>
        <dbReference type="SAM" id="Phobius"/>
    </source>
</evidence>
<reference evidence="14 15" key="1">
    <citation type="submission" date="2018-03" db="EMBL/GenBank/DDBJ databases">
        <title>Genome sequencing of Weissella confusa isolates.</title>
        <authorList>
            <person name="Kajala I."/>
            <person name="Baruah R."/>
            <person name="Bergsveinson J."/>
            <person name="Juvonen R."/>
            <person name="Ziola B."/>
        </authorList>
    </citation>
    <scope>NUCLEOTIDE SEQUENCE [LARGE SCALE GENOMIC DNA]</scope>
    <source>
        <strain evidence="14 15">VTT E-062653</strain>
    </source>
</reference>
<feature type="transmembrane region" description="Helical" evidence="12">
    <location>
        <begin position="18"/>
        <end position="40"/>
    </location>
</feature>
<feature type="transmembrane region" description="Helical" evidence="12">
    <location>
        <begin position="179"/>
        <end position="201"/>
    </location>
</feature>
<evidence type="ECO:0000256" key="11">
    <source>
        <dbReference type="ARBA" id="ARBA00045736"/>
    </source>
</evidence>
<dbReference type="GO" id="GO:0004713">
    <property type="term" value="F:protein tyrosine kinase activity"/>
    <property type="evidence" value="ECO:0007669"/>
    <property type="project" value="TreeGrafter"/>
</dbReference>
<evidence type="ECO:0000256" key="4">
    <source>
        <dbReference type="ARBA" id="ARBA00020739"/>
    </source>
</evidence>
<dbReference type="PANTHER" id="PTHR32309">
    <property type="entry name" value="TYROSINE-PROTEIN KINASE"/>
    <property type="match status" value="1"/>
</dbReference>
<dbReference type="PANTHER" id="PTHR32309:SF13">
    <property type="entry name" value="FERRIC ENTEROBACTIN TRANSPORT PROTEIN FEPE"/>
    <property type="match status" value="1"/>
</dbReference>
<dbReference type="EMBL" id="PVSN01000044">
    <property type="protein sequence ID" value="TGE72094.1"/>
    <property type="molecule type" value="Genomic_DNA"/>
</dbReference>
<dbReference type="GO" id="GO:0000271">
    <property type="term" value="P:polysaccharide biosynthetic process"/>
    <property type="evidence" value="ECO:0007669"/>
    <property type="project" value="UniProtKB-KW"/>
</dbReference>
<gene>
    <name evidence="14" type="ORF">C6P11_06845</name>
</gene>
<organism evidence="14 15">
    <name type="scientific">Weissella confusa</name>
    <name type="common">Lactobacillus confusus</name>
    <dbReference type="NCBI Taxonomy" id="1583"/>
    <lineage>
        <taxon>Bacteria</taxon>
        <taxon>Bacillati</taxon>
        <taxon>Bacillota</taxon>
        <taxon>Bacilli</taxon>
        <taxon>Lactobacillales</taxon>
        <taxon>Lactobacillaceae</taxon>
        <taxon>Weissella</taxon>
    </lineage>
</organism>
<evidence type="ECO:0000259" key="13">
    <source>
        <dbReference type="Pfam" id="PF02706"/>
    </source>
</evidence>
<evidence type="ECO:0000256" key="10">
    <source>
        <dbReference type="ARBA" id="ARBA00023169"/>
    </source>
</evidence>
<protein>
    <recommendedName>
        <fullName evidence="4">Capsular polysaccharide biosynthesis protein CpsC</fullName>
    </recommendedName>
</protein>
<feature type="domain" description="Polysaccharide chain length determinant N-terminal" evidence="13">
    <location>
        <begin position="4"/>
        <end position="92"/>
    </location>
</feature>
<dbReference type="AlphaFoldDB" id="A0A4Z0RY15"/>
<evidence type="ECO:0000256" key="7">
    <source>
        <dbReference type="ARBA" id="ARBA00022903"/>
    </source>
</evidence>
<keyword evidence="8 12" id="KW-1133">Transmembrane helix</keyword>
<evidence type="ECO:0000256" key="8">
    <source>
        <dbReference type="ARBA" id="ARBA00022989"/>
    </source>
</evidence>
<evidence type="ECO:0000313" key="14">
    <source>
        <dbReference type="EMBL" id="TGE72094.1"/>
    </source>
</evidence>
<dbReference type="OrthoDB" id="2149259at2"/>
<dbReference type="InterPro" id="IPR003856">
    <property type="entry name" value="LPS_length_determ_N"/>
</dbReference>
<dbReference type="GO" id="GO:0005886">
    <property type="term" value="C:plasma membrane"/>
    <property type="evidence" value="ECO:0007669"/>
    <property type="project" value="UniProtKB-SubCell"/>
</dbReference>
<dbReference type="Proteomes" id="UP000297646">
    <property type="component" value="Unassembled WGS sequence"/>
</dbReference>
<comment type="function">
    <text evidence="11">Required for CpsD phosphorylation. Involved in the regulation of capsular polysaccharide biosynthesis. May be part of a complex that directs the coordinated polymerization and export to the cell surface of the capsular polysaccharide.</text>
</comment>
<dbReference type="RefSeq" id="WP_135519770.1">
    <property type="nucleotide sequence ID" value="NZ_PVSN01000044.1"/>
</dbReference>
<evidence type="ECO:0000313" key="15">
    <source>
        <dbReference type="Proteomes" id="UP000297646"/>
    </source>
</evidence>
<accession>A0A4Z0RY15</accession>